<reference evidence="20" key="1">
    <citation type="submission" date="2021-01" db="UniProtKB">
        <authorList>
            <consortium name="EnsemblMetazoa"/>
        </authorList>
    </citation>
    <scope>IDENTIFICATION</scope>
</reference>
<evidence type="ECO:0000256" key="10">
    <source>
        <dbReference type="ARBA" id="ARBA00022803"/>
    </source>
</evidence>
<dbReference type="SUPFAM" id="SSF48452">
    <property type="entry name" value="TPR-like"/>
    <property type="match status" value="2"/>
</dbReference>
<name>A0A7M7M4B5_VARDE</name>
<keyword evidence="7" id="KW-0808">Transferase</keyword>
<feature type="repeat" description="TPR" evidence="16">
    <location>
        <begin position="946"/>
        <end position="979"/>
    </location>
</feature>
<evidence type="ECO:0000256" key="3">
    <source>
        <dbReference type="ARBA" id="ARBA00004240"/>
    </source>
</evidence>
<dbReference type="EC" id="2.4.1.109" evidence="6"/>
<feature type="compositionally biased region" description="Basic and acidic residues" evidence="17">
    <location>
        <begin position="626"/>
        <end position="635"/>
    </location>
</feature>
<comment type="similarity">
    <text evidence="5">Belongs to the TMTC family.</text>
</comment>
<dbReference type="SMART" id="SM00028">
    <property type="entry name" value="TPR"/>
    <property type="match status" value="10"/>
</dbReference>
<evidence type="ECO:0000256" key="11">
    <source>
        <dbReference type="ARBA" id="ARBA00022824"/>
    </source>
</evidence>
<keyword evidence="13 18" id="KW-0472">Membrane</keyword>
<evidence type="ECO:0000256" key="6">
    <source>
        <dbReference type="ARBA" id="ARBA00012839"/>
    </source>
</evidence>
<dbReference type="PROSITE" id="PS50005">
    <property type="entry name" value="TPR"/>
    <property type="match status" value="4"/>
</dbReference>
<proteinExistence type="inferred from homology"/>
<keyword evidence="8 18" id="KW-0812">Transmembrane</keyword>
<dbReference type="PANTHER" id="PTHR44227:SF3">
    <property type="entry name" value="PROTEIN O-MANNOSYL-TRANSFERASE TMTC4"/>
    <property type="match status" value="1"/>
</dbReference>
<dbReference type="Gene3D" id="1.25.40.10">
    <property type="entry name" value="Tetratricopeptide repeat domain"/>
    <property type="match status" value="2"/>
</dbReference>
<accession>A0A7M7M4B5</accession>
<evidence type="ECO:0000256" key="1">
    <source>
        <dbReference type="ARBA" id="ARBA00003582"/>
    </source>
</evidence>
<keyword evidence="9" id="KW-0677">Repeat</keyword>
<feature type="region of interest" description="Disordered" evidence="17">
    <location>
        <begin position="626"/>
        <end position="662"/>
    </location>
</feature>
<dbReference type="UniPathway" id="UPA00378"/>
<dbReference type="Pfam" id="PF13176">
    <property type="entry name" value="TPR_7"/>
    <property type="match status" value="1"/>
</dbReference>
<dbReference type="AlphaFoldDB" id="A0A7M7M4B5"/>
<dbReference type="GeneID" id="111244712"/>
<evidence type="ECO:0000256" key="17">
    <source>
        <dbReference type="SAM" id="MobiDB-lite"/>
    </source>
</evidence>
<feature type="repeat" description="TPR" evidence="16">
    <location>
        <begin position="1123"/>
        <end position="1156"/>
    </location>
</feature>
<dbReference type="Proteomes" id="UP000594260">
    <property type="component" value="Unplaced"/>
</dbReference>
<evidence type="ECO:0000313" key="21">
    <source>
        <dbReference type="Proteomes" id="UP000594260"/>
    </source>
</evidence>
<dbReference type="GO" id="GO:0005783">
    <property type="term" value="C:endoplasmic reticulum"/>
    <property type="evidence" value="ECO:0007669"/>
    <property type="project" value="UniProtKB-SubCell"/>
</dbReference>
<dbReference type="InterPro" id="IPR052346">
    <property type="entry name" value="O-mannosyl-transferase_TMTC"/>
</dbReference>
<dbReference type="Pfam" id="PF13432">
    <property type="entry name" value="TPR_16"/>
    <property type="match status" value="3"/>
</dbReference>
<evidence type="ECO:0000256" key="8">
    <source>
        <dbReference type="ARBA" id="ARBA00022692"/>
    </source>
</evidence>
<dbReference type="OrthoDB" id="10032188at2759"/>
<comment type="pathway">
    <text evidence="4">Protein modification; protein glycosylation.</text>
</comment>
<keyword evidence="10 16" id="KW-0802">TPR repeat</keyword>
<comment type="catalytic activity">
    <reaction evidence="15">
        <text>a di-trans,poly-cis-dolichyl beta-D-mannosyl phosphate + L-seryl-[protein] = 3-O-(alpha-D-mannosyl)-L-seryl-[protein] + a di-trans,poly-cis-dolichyl phosphate + H(+)</text>
        <dbReference type="Rhea" id="RHEA:17377"/>
        <dbReference type="Rhea" id="RHEA-COMP:9863"/>
        <dbReference type="Rhea" id="RHEA-COMP:13546"/>
        <dbReference type="Rhea" id="RHEA-COMP:19498"/>
        <dbReference type="Rhea" id="RHEA-COMP:19501"/>
        <dbReference type="ChEBI" id="CHEBI:15378"/>
        <dbReference type="ChEBI" id="CHEBI:29999"/>
        <dbReference type="ChEBI" id="CHEBI:57683"/>
        <dbReference type="ChEBI" id="CHEBI:58211"/>
        <dbReference type="ChEBI" id="CHEBI:137321"/>
        <dbReference type="EC" id="2.4.1.109"/>
    </reaction>
</comment>
<dbReference type="KEGG" id="vde:111244712"/>
<dbReference type="OMA" id="CHREAPC"/>
<dbReference type="InterPro" id="IPR019734">
    <property type="entry name" value="TPR_rpt"/>
</dbReference>
<feature type="domain" description="DUF1736" evidence="19">
    <location>
        <begin position="523"/>
        <end position="595"/>
    </location>
</feature>
<organism evidence="20 21">
    <name type="scientific">Varroa destructor</name>
    <name type="common">Honeybee mite</name>
    <dbReference type="NCBI Taxonomy" id="109461"/>
    <lineage>
        <taxon>Eukaryota</taxon>
        <taxon>Metazoa</taxon>
        <taxon>Ecdysozoa</taxon>
        <taxon>Arthropoda</taxon>
        <taxon>Chelicerata</taxon>
        <taxon>Arachnida</taxon>
        <taxon>Acari</taxon>
        <taxon>Parasitiformes</taxon>
        <taxon>Mesostigmata</taxon>
        <taxon>Gamasina</taxon>
        <taxon>Dermanyssoidea</taxon>
        <taxon>Varroidae</taxon>
        <taxon>Varroa</taxon>
    </lineage>
</organism>
<comment type="function">
    <text evidence="1">Transfers mannosyl residues to the hydroxyl group of serine or threonine residues.</text>
</comment>
<dbReference type="InParanoid" id="A0A7M7M4B5"/>
<evidence type="ECO:0000256" key="13">
    <source>
        <dbReference type="ARBA" id="ARBA00023136"/>
    </source>
</evidence>
<keyword evidence="11" id="KW-0256">Endoplasmic reticulum</keyword>
<evidence type="ECO:0000256" key="5">
    <source>
        <dbReference type="ARBA" id="ARBA00007882"/>
    </source>
</evidence>
<comment type="subcellular location">
    <subcellularLocation>
        <location evidence="3">Endoplasmic reticulum</location>
    </subcellularLocation>
    <subcellularLocation>
        <location evidence="2">Membrane</location>
        <topology evidence="2">Multi-pass membrane protein</topology>
    </subcellularLocation>
</comment>
<evidence type="ECO:0000256" key="15">
    <source>
        <dbReference type="ARBA" id="ARBA00045102"/>
    </source>
</evidence>
<dbReference type="EnsemblMetazoa" id="XM_022792058">
    <property type="protein sequence ID" value="XP_022647793"/>
    <property type="gene ID" value="LOC111244712"/>
</dbReference>
<evidence type="ECO:0000256" key="7">
    <source>
        <dbReference type="ARBA" id="ARBA00022679"/>
    </source>
</evidence>
<feature type="repeat" description="TPR" evidence="16">
    <location>
        <begin position="1157"/>
        <end position="1190"/>
    </location>
</feature>
<evidence type="ECO:0000256" key="16">
    <source>
        <dbReference type="PROSITE-ProRule" id="PRU00339"/>
    </source>
</evidence>
<feature type="repeat" description="TPR" evidence="16">
    <location>
        <begin position="1014"/>
        <end position="1047"/>
    </location>
</feature>
<evidence type="ECO:0000256" key="14">
    <source>
        <dbReference type="ARBA" id="ARBA00045085"/>
    </source>
</evidence>
<sequence length="1222" mass="136213">MGPRWRRCLGFANRDRVICAVAATGVTLLCYCVNFDTFNQSMSEIAAVVSTPAAIIINRPSSRTTSSWIQFTRTESVSQQETTSASTIGTYDDENDNTNTNIHDTHSGSAEELQSAPEHWKANASATTFDASSTTPLSAASSPWWSWKFATLGGAALDGDLLHDDVVAIVRNPDVVGYADDITVPIVSQVRGPGADRTVDLSGVTHIAHGGTGEGNQNGLVSRSGRWFLPVMWTNDFWGTPMASPDSHKSYRPLTVLTFRLNYLYGGLSSTRAYHIVNVLLHLTCCLLLGELMGRLNDARIQRCFVTRERGRPRLTLALQITTVLVFGVQPVHTEAVTSIVGRADVLCGVFYLSALLVFVDSCADDEESFRLSKDDVLGSQNRCQEPDDSDEVLPLASAEVTLPPLSLSSVNTTSKTWTTKARVQQSAKVKIWLSMSLAVLALLSKEQGLTVLGVFIMYRLRQLLRRHRCCLNKCAFGGIRDITGFSRFFHRLTYLFTTDEHLVASSITLTGLVAFRVALLGGTLPRFSEHDNPASHHPRLLTRALTYGYLAAMNAGVVLWPRVLSYDWQAGSVPLVHSLLDVRNLSTVILVVVLVQLVRRTVHKSFQLLFSCTAEEVGMRSDFGKSVDQPDVHHTTYNNNNNSASHDRASGSPTMAEQRHLDDSADKGCDSVVEKSADGGSPLLLTSAALVILPWLPASNLLVTVGFVLAERVLYIPSMGFCLLFVEGLRRLLFHLQDITAMSTTASPVRNSIIQQQRSGRRNTWNRKQKFVLVALLILLCLGTVRTVRRNRVWMTRETLFESGVREMPMNCKMHYNYGNLQRDLGRSGQAERHYKIALELCPTHASAHNNLGTVLTSTAEAEKHFRKAININLHHAGAHYNLAMLYRRRGQVEVARGLLERSLALDASLAEAASSLAELEGQRGRTNEAEKLHRRAIELNGRSAPIRNNYGTFLHHQGRLQEASEQYMEAIALEPTNTIAMVNAAETMKKLQVDQEAEDLYRRALSLNAEDVSVMDQLAVLYAKAERFREAEELFTQILKKHPHHRESQLHYSQMLLSQGDASTSERILFEALEQSKGLPWRDGLRQMALLYSYTNRSADAAEWIRKAIQLCPPDAGRECAPLYTDYGDILKDLSHLNRSAECYMEAIRMQPDLAHAHINLGVIRHLQGDYSTAFDHYTVAYALEPWNTLVVENMNKLRRRILKTFRQHRTTIDAAFEVS</sequence>
<protein>
    <recommendedName>
        <fullName evidence="6">dolichyl-phosphate-mannose--protein mannosyltransferase</fullName>
        <ecNumber evidence="6">2.4.1.109</ecNumber>
    </recommendedName>
</protein>
<feature type="compositionally biased region" description="Polar residues" evidence="17">
    <location>
        <begin position="636"/>
        <end position="645"/>
    </location>
</feature>
<dbReference type="InterPro" id="IPR013618">
    <property type="entry name" value="TMTC_DUF1736"/>
</dbReference>
<dbReference type="PANTHER" id="PTHR44227">
    <property type="match status" value="1"/>
</dbReference>
<evidence type="ECO:0000256" key="2">
    <source>
        <dbReference type="ARBA" id="ARBA00004141"/>
    </source>
</evidence>
<keyword evidence="21" id="KW-1185">Reference proteome</keyword>
<evidence type="ECO:0000256" key="18">
    <source>
        <dbReference type="SAM" id="Phobius"/>
    </source>
</evidence>
<feature type="transmembrane region" description="Helical" evidence="18">
    <location>
        <begin position="772"/>
        <end position="789"/>
    </location>
</feature>
<comment type="catalytic activity">
    <reaction evidence="14">
        <text>a di-trans,poly-cis-dolichyl beta-D-mannosyl phosphate + L-threonyl-[protein] = 3-O-(alpha-D-mannosyl)-L-threonyl-[protein] + a di-trans,poly-cis-dolichyl phosphate + H(+)</text>
        <dbReference type="Rhea" id="RHEA:53396"/>
        <dbReference type="Rhea" id="RHEA-COMP:11060"/>
        <dbReference type="Rhea" id="RHEA-COMP:13547"/>
        <dbReference type="Rhea" id="RHEA-COMP:19498"/>
        <dbReference type="Rhea" id="RHEA-COMP:19501"/>
        <dbReference type="ChEBI" id="CHEBI:15378"/>
        <dbReference type="ChEBI" id="CHEBI:30013"/>
        <dbReference type="ChEBI" id="CHEBI:57683"/>
        <dbReference type="ChEBI" id="CHEBI:58211"/>
        <dbReference type="ChEBI" id="CHEBI:137323"/>
        <dbReference type="EC" id="2.4.1.109"/>
    </reaction>
</comment>
<evidence type="ECO:0000256" key="9">
    <source>
        <dbReference type="ARBA" id="ARBA00022737"/>
    </source>
</evidence>
<dbReference type="GO" id="GO:0016020">
    <property type="term" value="C:membrane"/>
    <property type="evidence" value="ECO:0007669"/>
    <property type="project" value="UniProtKB-SubCell"/>
</dbReference>
<keyword evidence="12 18" id="KW-1133">Transmembrane helix</keyword>
<dbReference type="RefSeq" id="XP_022647793.1">
    <property type="nucleotide sequence ID" value="XM_022792058.1"/>
</dbReference>
<dbReference type="GO" id="GO:0004169">
    <property type="term" value="F:dolichyl-phosphate-mannose-protein mannosyltransferase activity"/>
    <property type="evidence" value="ECO:0007669"/>
    <property type="project" value="UniProtKB-EC"/>
</dbReference>
<evidence type="ECO:0000256" key="4">
    <source>
        <dbReference type="ARBA" id="ARBA00004922"/>
    </source>
</evidence>
<evidence type="ECO:0000256" key="12">
    <source>
        <dbReference type="ARBA" id="ARBA00022989"/>
    </source>
</evidence>
<dbReference type="InterPro" id="IPR011990">
    <property type="entry name" value="TPR-like_helical_dom_sf"/>
</dbReference>
<evidence type="ECO:0000259" key="19">
    <source>
        <dbReference type="Pfam" id="PF08409"/>
    </source>
</evidence>
<feature type="transmembrane region" description="Helical" evidence="18">
    <location>
        <begin position="684"/>
        <end position="709"/>
    </location>
</feature>
<dbReference type="Pfam" id="PF08409">
    <property type="entry name" value="TMTC_DUF1736"/>
    <property type="match status" value="1"/>
</dbReference>
<evidence type="ECO:0000313" key="20">
    <source>
        <dbReference type="EnsemblMetazoa" id="XP_022647793"/>
    </source>
</evidence>